<reference evidence="2 3" key="1">
    <citation type="submission" date="2015-02" db="EMBL/GenBank/DDBJ databases">
        <title>Draft genome of a novel marine cyanobacterium (Chroococcales) isolated from South Atlantic Ocean.</title>
        <authorList>
            <person name="Rigonato J."/>
            <person name="Alvarenga D.O."/>
            <person name="Branco L.H."/>
            <person name="Varani A.M."/>
            <person name="Brandini F.P."/>
            <person name="Fiore M.F."/>
        </authorList>
    </citation>
    <scope>NUCLEOTIDE SEQUENCE [LARGE SCALE GENOMIC DNA]</scope>
    <source>
        <strain evidence="2 3">CENA595</strain>
    </source>
</reference>
<name>A0A0D8ZNX0_9CYAN</name>
<accession>A0A0D8ZNX0</accession>
<sequence length="277" mass="31237">MKLQNKSSLVGTFTAIAVVSGITLVAQQPLQAKIVESVTENTNEANATEAERSKGGSSCNRLENVSTFEGNSIHPVRSGQKAFRHTVNRCGERSEFRMKKTKIGETYWYGWSMYIPTDWGSSDPGFDILTQWATYPTKRNGNFTCGANGSYITRNGNNVVFKFQHKGDSEDIQCDRYNLAKISDIRGKWVDFVMHVKWTGNKDGFLKLWTRTGGDEYSQDVDYKGRTYWNDEGEGPNFKMGLYKGDPNFKGPAPRQLYTDEYRMGDAGSSFEEVAPR</sequence>
<dbReference type="InterPro" id="IPR025975">
    <property type="entry name" value="Polysacc_lyase"/>
</dbReference>
<keyword evidence="3" id="KW-1185">Reference proteome</keyword>
<organism evidence="2 3">
    <name type="scientific">Aliterella atlantica CENA595</name>
    <dbReference type="NCBI Taxonomy" id="1618023"/>
    <lineage>
        <taxon>Bacteria</taxon>
        <taxon>Bacillati</taxon>
        <taxon>Cyanobacteriota</taxon>
        <taxon>Cyanophyceae</taxon>
        <taxon>Chroococcidiopsidales</taxon>
        <taxon>Aliterellaceae</taxon>
        <taxon>Aliterella</taxon>
    </lineage>
</organism>
<evidence type="ECO:0000313" key="2">
    <source>
        <dbReference type="EMBL" id="KJH70052.1"/>
    </source>
</evidence>
<dbReference type="OrthoDB" id="8374536at2"/>
<dbReference type="STRING" id="1618023.UH38_20060"/>
<proteinExistence type="predicted"/>
<comment type="caution">
    <text evidence="2">The sequence shown here is derived from an EMBL/GenBank/DDBJ whole genome shotgun (WGS) entry which is preliminary data.</text>
</comment>
<dbReference type="Gene3D" id="2.60.120.200">
    <property type="match status" value="1"/>
</dbReference>
<dbReference type="EMBL" id="JYON01000028">
    <property type="protein sequence ID" value="KJH70052.1"/>
    <property type="molecule type" value="Genomic_DNA"/>
</dbReference>
<gene>
    <name evidence="2" type="ORF">UH38_20060</name>
</gene>
<feature type="region of interest" description="Disordered" evidence="1">
    <location>
        <begin position="40"/>
        <end position="59"/>
    </location>
</feature>
<dbReference type="Proteomes" id="UP000032452">
    <property type="component" value="Unassembled WGS sequence"/>
</dbReference>
<dbReference type="AlphaFoldDB" id="A0A0D8ZNX0"/>
<dbReference type="RefSeq" id="WP_045056478.1">
    <property type="nucleotide sequence ID" value="NZ_CAWMDP010000024.1"/>
</dbReference>
<evidence type="ECO:0000313" key="3">
    <source>
        <dbReference type="Proteomes" id="UP000032452"/>
    </source>
</evidence>
<dbReference type="Pfam" id="PF14099">
    <property type="entry name" value="Polysacc_lyase"/>
    <property type="match status" value="1"/>
</dbReference>
<evidence type="ECO:0000256" key="1">
    <source>
        <dbReference type="SAM" id="MobiDB-lite"/>
    </source>
</evidence>
<protein>
    <submittedName>
        <fullName evidence="2">Uncharacterized protein</fullName>
    </submittedName>
</protein>